<dbReference type="EMBL" id="VXIV02001082">
    <property type="protein sequence ID" value="KAF6034408.1"/>
    <property type="molecule type" value="Genomic_DNA"/>
</dbReference>
<sequence length="120" mass="13214">MLRPRNCKPKSYAEALTSPQSREWLAAAQAEYDSLVENNTWELVPLPSNCQTALLDAPTPRWVEISDASLHFETQSPKQPPPVDVSTNSVLTSDAVALPQALLKRRTGLPGGQKCWSKQS</sequence>
<reference evidence="1" key="1">
    <citation type="submission" date="2020-06" db="EMBL/GenBank/DDBJ databases">
        <title>Draft genome of Bugula neritina, a colonial animal packing powerful symbionts and potential medicines.</title>
        <authorList>
            <person name="Rayko M."/>
        </authorList>
    </citation>
    <scope>NUCLEOTIDE SEQUENCE [LARGE SCALE GENOMIC DNA]</scope>
    <source>
        <strain evidence="1">Kwan_BN1</strain>
    </source>
</reference>
<dbReference type="Proteomes" id="UP000593567">
    <property type="component" value="Unassembled WGS sequence"/>
</dbReference>
<evidence type="ECO:0000313" key="2">
    <source>
        <dbReference type="Proteomes" id="UP000593567"/>
    </source>
</evidence>
<dbReference type="OrthoDB" id="8069008at2759"/>
<accession>A0A7J7K9X2</accession>
<proteinExistence type="predicted"/>
<keyword evidence="2" id="KW-1185">Reference proteome</keyword>
<organism evidence="1 2">
    <name type="scientific">Bugula neritina</name>
    <name type="common">Brown bryozoan</name>
    <name type="synonym">Sertularia neritina</name>
    <dbReference type="NCBI Taxonomy" id="10212"/>
    <lineage>
        <taxon>Eukaryota</taxon>
        <taxon>Metazoa</taxon>
        <taxon>Spiralia</taxon>
        <taxon>Lophotrochozoa</taxon>
        <taxon>Bryozoa</taxon>
        <taxon>Gymnolaemata</taxon>
        <taxon>Cheilostomatida</taxon>
        <taxon>Flustrina</taxon>
        <taxon>Buguloidea</taxon>
        <taxon>Bugulidae</taxon>
        <taxon>Bugula</taxon>
    </lineage>
</organism>
<comment type="caution">
    <text evidence="1">The sequence shown here is derived from an EMBL/GenBank/DDBJ whole genome shotgun (WGS) entry which is preliminary data.</text>
</comment>
<evidence type="ECO:0000313" key="1">
    <source>
        <dbReference type="EMBL" id="KAF6034408.1"/>
    </source>
</evidence>
<protein>
    <submittedName>
        <fullName evidence="1">Uncharacterized protein</fullName>
    </submittedName>
</protein>
<name>A0A7J7K9X2_BUGNE</name>
<dbReference type="AlphaFoldDB" id="A0A7J7K9X2"/>
<gene>
    <name evidence="1" type="ORF">EB796_007285</name>
</gene>